<accession>A0A3N2D910</accession>
<dbReference type="SUPFAM" id="SSF55347">
    <property type="entry name" value="Glyceraldehyde-3-phosphate dehydrogenase-like, C-terminal domain"/>
    <property type="match status" value="1"/>
</dbReference>
<dbReference type="PANTHER" id="PTHR22604">
    <property type="entry name" value="OXIDOREDUCTASES"/>
    <property type="match status" value="1"/>
</dbReference>
<reference evidence="6 7" key="1">
    <citation type="submission" date="2018-11" db="EMBL/GenBank/DDBJ databases">
        <title>Sequencing the genomes of 1000 actinobacteria strains.</title>
        <authorList>
            <person name="Klenk H.-P."/>
        </authorList>
    </citation>
    <scope>NUCLEOTIDE SEQUENCE [LARGE SCALE GENOMIC DNA]</scope>
    <source>
        <strain evidence="6 7">DSM 13521</strain>
    </source>
</reference>
<evidence type="ECO:0000259" key="5">
    <source>
        <dbReference type="Pfam" id="PF22725"/>
    </source>
</evidence>
<dbReference type="SUPFAM" id="SSF51735">
    <property type="entry name" value="NAD(P)-binding Rossmann-fold domains"/>
    <property type="match status" value="1"/>
</dbReference>
<proteinExistence type="inferred from homology"/>
<dbReference type="OrthoDB" id="9815825at2"/>
<comment type="similarity">
    <text evidence="1">Belongs to the Gfo/Idh/MocA family.</text>
</comment>
<feature type="domain" description="Gfo/Idh/MocA-like oxidoreductase N-terminal" evidence="4">
    <location>
        <begin position="4"/>
        <end position="120"/>
    </location>
</feature>
<keyword evidence="2" id="KW-0560">Oxidoreductase</keyword>
<dbReference type="Pfam" id="PF22725">
    <property type="entry name" value="GFO_IDH_MocA_C3"/>
    <property type="match status" value="1"/>
</dbReference>
<evidence type="ECO:0000256" key="2">
    <source>
        <dbReference type="ARBA" id="ARBA00023002"/>
    </source>
</evidence>
<dbReference type="InterPro" id="IPR050984">
    <property type="entry name" value="Gfo/Idh/MocA_domain"/>
</dbReference>
<dbReference type="Gene3D" id="3.40.50.720">
    <property type="entry name" value="NAD(P)-binding Rossmann-like Domain"/>
    <property type="match status" value="1"/>
</dbReference>
<dbReference type="AlphaFoldDB" id="A0A3N2D910"/>
<evidence type="ECO:0000313" key="7">
    <source>
        <dbReference type="Proteomes" id="UP000275356"/>
    </source>
</evidence>
<feature type="domain" description="GFO/IDH/MocA-like oxidoreductase" evidence="5">
    <location>
        <begin position="132"/>
        <end position="246"/>
    </location>
</feature>
<evidence type="ECO:0000256" key="1">
    <source>
        <dbReference type="ARBA" id="ARBA00010928"/>
    </source>
</evidence>
<sequence>MTTRWGILGPGRIAAKVADDFAHVTDGVVTAVGSRSRERAERFVADHAPGARAYVGYRDLLADPEIDAVYLATPHTQHAAQAVAAIREGKAVLVEKTFAATLAGAQRVVGEATMREVFVMEAMWTRFLPAVAEARRLVADGAIGEVRAVAADLGINRPFDPEDRLFNLELGGGTLLDLGVYVVSMAQMVLGDAVSVTARGSLLPSGADAEAGLLVDFGSGRTATLQTSFRSPMPGDARIYGTEGWIDLPPRFHHPDRVVLHREGADPEERHVPPDGAGYSYEFVEVQRCLAAGLTQSPVMPLHDTLVVQRILQDAADQIGVRLTEADATASGVGASV</sequence>
<dbReference type="Proteomes" id="UP000275356">
    <property type="component" value="Unassembled WGS sequence"/>
</dbReference>
<dbReference type="RefSeq" id="WP_123738479.1">
    <property type="nucleotide sequence ID" value="NZ_RKHQ01000001.1"/>
</dbReference>
<dbReference type="InterPro" id="IPR036291">
    <property type="entry name" value="NAD(P)-bd_dom_sf"/>
</dbReference>
<dbReference type="EMBL" id="RKHQ01000001">
    <property type="protein sequence ID" value="ROR96276.1"/>
    <property type="molecule type" value="Genomic_DNA"/>
</dbReference>
<dbReference type="GO" id="GO:0016491">
    <property type="term" value="F:oxidoreductase activity"/>
    <property type="evidence" value="ECO:0007669"/>
    <property type="project" value="UniProtKB-KW"/>
</dbReference>
<organism evidence="6 7">
    <name type="scientific">Salana multivorans</name>
    <dbReference type="NCBI Taxonomy" id="120377"/>
    <lineage>
        <taxon>Bacteria</taxon>
        <taxon>Bacillati</taxon>
        <taxon>Actinomycetota</taxon>
        <taxon>Actinomycetes</taxon>
        <taxon>Micrococcales</taxon>
        <taxon>Beutenbergiaceae</taxon>
        <taxon>Salana</taxon>
    </lineage>
</organism>
<keyword evidence="7" id="KW-1185">Reference proteome</keyword>
<protein>
    <submittedName>
        <fullName evidence="6">Putative dehydrogenase</fullName>
    </submittedName>
</protein>
<dbReference type="PANTHER" id="PTHR22604:SF105">
    <property type="entry name" value="TRANS-1,2-DIHYDROBENZENE-1,2-DIOL DEHYDROGENASE"/>
    <property type="match status" value="1"/>
</dbReference>
<dbReference type="InterPro" id="IPR055170">
    <property type="entry name" value="GFO_IDH_MocA-like_dom"/>
</dbReference>
<gene>
    <name evidence="6" type="ORF">EDD28_0858</name>
</gene>
<dbReference type="GO" id="GO:0000166">
    <property type="term" value="F:nucleotide binding"/>
    <property type="evidence" value="ECO:0007669"/>
    <property type="project" value="InterPro"/>
</dbReference>
<keyword evidence="3" id="KW-0520">NAD</keyword>
<dbReference type="Pfam" id="PF01408">
    <property type="entry name" value="GFO_IDH_MocA"/>
    <property type="match status" value="1"/>
</dbReference>
<comment type="caution">
    <text evidence="6">The sequence shown here is derived from an EMBL/GenBank/DDBJ whole genome shotgun (WGS) entry which is preliminary data.</text>
</comment>
<evidence type="ECO:0000259" key="4">
    <source>
        <dbReference type="Pfam" id="PF01408"/>
    </source>
</evidence>
<name>A0A3N2D910_9MICO</name>
<dbReference type="Gene3D" id="3.30.360.10">
    <property type="entry name" value="Dihydrodipicolinate Reductase, domain 2"/>
    <property type="match status" value="1"/>
</dbReference>
<evidence type="ECO:0000313" key="6">
    <source>
        <dbReference type="EMBL" id="ROR96276.1"/>
    </source>
</evidence>
<dbReference type="InterPro" id="IPR000683">
    <property type="entry name" value="Gfo/Idh/MocA-like_OxRdtase_N"/>
</dbReference>
<evidence type="ECO:0000256" key="3">
    <source>
        <dbReference type="ARBA" id="ARBA00023027"/>
    </source>
</evidence>